<comment type="pathway">
    <text evidence="2">Polyol metabolism; glycerol fermentation; glycerone phosphate from glycerol (oxidative route): step 2/2.</text>
</comment>
<dbReference type="SMART" id="SM01120">
    <property type="entry name" value="Dak2"/>
    <property type="match status" value="1"/>
</dbReference>
<dbReference type="InterPro" id="IPR036117">
    <property type="entry name" value="DhaL_dom_sf"/>
</dbReference>
<dbReference type="GO" id="GO:0050354">
    <property type="term" value="F:triokinase activity"/>
    <property type="evidence" value="ECO:0007669"/>
    <property type="project" value="UniProtKB-EC"/>
</dbReference>
<dbReference type="AlphaFoldDB" id="A0A370U1A1"/>
<dbReference type="InterPro" id="IPR012734">
    <property type="entry name" value="DhaK_ATP"/>
</dbReference>
<evidence type="ECO:0000256" key="5">
    <source>
        <dbReference type="ARBA" id="ARBA00022741"/>
    </source>
</evidence>
<evidence type="ECO:0000256" key="11">
    <source>
        <dbReference type="PIRSR" id="PIRSR612734-1"/>
    </source>
</evidence>
<dbReference type="RefSeq" id="XP_031874208.1">
    <property type="nucleotide sequence ID" value="XM_032010154.1"/>
</dbReference>
<dbReference type="PANTHER" id="PTHR28629:SF1">
    <property type="entry name" value="YALI0F01606P"/>
    <property type="match status" value="1"/>
</dbReference>
<organism evidence="15 16">
    <name type="scientific">Venustampulla echinocandica</name>
    <dbReference type="NCBI Taxonomy" id="2656787"/>
    <lineage>
        <taxon>Eukaryota</taxon>
        <taxon>Fungi</taxon>
        <taxon>Dikarya</taxon>
        <taxon>Ascomycota</taxon>
        <taxon>Pezizomycotina</taxon>
        <taxon>Leotiomycetes</taxon>
        <taxon>Helotiales</taxon>
        <taxon>Pleuroascaceae</taxon>
        <taxon>Venustampulla</taxon>
    </lineage>
</organism>
<keyword evidence="8" id="KW-0067">ATP-binding</keyword>
<comment type="catalytic activity">
    <reaction evidence="9">
        <text>D-glyceraldehyde + ATP = D-glyceraldehyde 3-phosphate + ADP + H(+)</text>
        <dbReference type="Rhea" id="RHEA:13941"/>
        <dbReference type="ChEBI" id="CHEBI:15378"/>
        <dbReference type="ChEBI" id="CHEBI:17378"/>
        <dbReference type="ChEBI" id="CHEBI:30616"/>
        <dbReference type="ChEBI" id="CHEBI:59776"/>
        <dbReference type="ChEBI" id="CHEBI:456216"/>
        <dbReference type="EC" id="2.7.1.28"/>
    </reaction>
</comment>
<dbReference type="SUPFAM" id="SSF101473">
    <property type="entry name" value="DhaL-like"/>
    <property type="match status" value="1"/>
</dbReference>
<evidence type="ECO:0000256" key="10">
    <source>
        <dbReference type="ARBA" id="ARBA00048898"/>
    </source>
</evidence>
<feature type="active site" description="Tele-hemiaminal-histidine intermediate" evidence="11">
    <location>
        <position position="223"/>
    </location>
</feature>
<dbReference type="PANTHER" id="PTHR28629">
    <property type="entry name" value="TRIOKINASE/FMN CYCLASE"/>
    <property type="match status" value="1"/>
</dbReference>
<dbReference type="NCBIfam" id="TIGR02361">
    <property type="entry name" value="dak_ATP"/>
    <property type="match status" value="1"/>
</dbReference>
<dbReference type="InterPro" id="IPR004007">
    <property type="entry name" value="DhaL_dom"/>
</dbReference>
<proteinExistence type="inferred from homology"/>
<dbReference type="Pfam" id="PF02734">
    <property type="entry name" value="Dak2"/>
    <property type="match status" value="1"/>
</dbReference>
<evidence type="ECO:0000259" key="14">
    <source>
        <dbReference type="PROSITE" id="PS51481"/>
    </source>
</evidence>
<evidence type="ECO:0000313" key="15">
    <source>
        <dbReference type="EMBL" id="RDL41552.1"/>
    </source>
</evidence>
<dbReference type="Proteomes" id="UP000254866">
    <property type="component" value="Unassembled WGS sequence"/>
</dbReference>
<gene>
    <name evidence="15" type="ORF">BP5553_01531</name>
</gene>
<dbReference type="GO" id="GO:0005524">
    <property type="term" value="F:ATP binding"/>
    <property type="evidence" value="ECO:0007669"/>
    <property type="project" value="UniProtKB-KW"/>
</dbReference>
<reference evidence="15 16" key="1">
    <citation type="journal article" date="2018" name="IMA Fungus">
        <title>IMA Genome-F 9: Draft genome sequence of Annulohypoxylon stygium, Aspergillus mulundensis, Berkeleyomyces basicola (syn. Thielaviopsis basicola), Ceratocystis smalleyi, two Cercospora beticola strains, Coleophoma cylindrospora, Fusarium fracticaudum, Phialophora cf. hyalina, and Morchella septimelata.</title>
        <authorList>
            <person name="Wingfield B.D."/>
            <person name="Bills G.F."/>
            <person name="Dong Y."/>
            <person name="Huang W."/>
            <person name="Nel W.J."/>
            <person name="Swalarsk-Parry B.S."/>
            <person name="Vaghefi N."/>
            <person name="Wilken P.M."/>
            <person name="An Z."/>
            <person name="de Beer Z.W."/>
            <person name="De Vos L."/>
            <person name="Chen L."/>
            <person name="Duong T.A."/>
            <person name="Gao Y."/>
            <person name="Hammerbacher A."/>
            <person name="Kikkert J.R."/>
            <person name="Li Y."/>
            <person name="Li H."/>
            <person name="Li K."/>
            <person name="Li Q."/>
            <person name="Liu X."/>
            <person name="Ma X."/>
            <person name="Naidoo K."/>
            <person name="Pethybridge S.J."/>
            <person name="Sun J."/>
            <person name="Steenkamp E.T."/>
            <person name="van der Nest M.A."/>
            <person name="van Wyk S."/>
            <person name="Wingfield M.J."/>
            <person name="Xiong C."/>
            <person name="Yue Q."/>
            <person name="Zhang X."/>
        </authorList>
    </citation>
    <scope>NUCLEOTIDE SEQUENCE [LARGE SCALE GENOMIC DNA]</scope>
    <source>
        <strain evidence="15 16">BP 5553</strain>
    </source>
</reference>
<sequence>MSTKHYFPETLVNSLVPHALQALVAANPSLDLILDQRVVLNSTHKPSQVSLISGGGSGHEPAWSGYVGDGLLTAVACGDIFASPSMKQVLAAIASTPSDKGTILLITNYTGDKLHFGLAAERALAAGFCKNVVVLPATDDVSIGRSKSEKVGRRGLAGNVITMKVLGGAAAKEYSFEKCVEIGKAVNDQLVSIGSALDHCHVPGRQNHEHIGDDVCVVGAGIHNEPGAQKLSPFPSVEELISRLLSLICDQNDPERAFVKFNKGDDTVLLINNYGGLSNLELGALTHETLVQLETKWDIKPTMIYSGCFESSLNGPGFSITLCNITTAAKESKTSASELLELLGAETKAPSWPNVLSNTSTKVDRKAVPTVDLEKQTQVLPEADIKVEPKLLEGTIRLACERAIASEPNLTKWDMVMGDGDCGEAVKGVSEAILKILDNGTAKSGSVFDVLYVIIDAVDDMGGTLGAIFGILLAAFATSLRSQKLDGQLMSVFAPAFTQAVASLKNHTGARVGDRTVMDVLLPFQEMLEEARDLGKAVKAAETAAEGTRDLKPKFGRASYVGAGGEEQRLPDPGAWALMEMVKGIYDASKQ</sequence>
<dbReference type="GeneID" id="43594380"/>
<dbReference type="GO" id="GO:0019588">
    <property type="term" value="P:anaerobic glycerol catabolic process"/>
    <property type="evidence" value="ECO:0007669"/>
    <property type="project" value="UniProtKB-UniPathway"/>
</dbReference>
<dbReference type="Gene3D" id="1.25.40.340">
    <property type="match status" value="1"/>
</dbReference>
<dbReference type="PROSITE" id="PS51481">
    <property type="entry name" value="DHAK"/>
    <property type="match status" value="1"/>
</dbReference>
<evidence type="ECO:0000256" key="8">
    <source>
        <dbReference type="ARBA" id="ARBA00022840"/>
    </source>
</evidence>
<evidence type="ECO:0000256" key="2">
    <source>
        <dbReference type="ARBA" id="ARBA00004778"/>
    </source>
</evidence>
<dbReference type="InterPro" id="IPR050861">
    <property type="entry name" value="Dihydroxyacetone_Kinase"/>
</dbReference>
<evidence type="ECO:0000256" key="6">
    <source>
        <dbReference type="ARBA" id="ARBA00022777"/>
    </source>
</evidence>
<keyword evidence="7" id="KW-0319">Glycerol metabolism</keyword>
<comment type="function">
    <text evidence="1">Catalyzes both the phosphorylation of dihydroxyacetone and of glyceraldehyde.</text>
</comment>
<evidence type="ECO:0000256" key="1">
    <source>
        <dbReference type="ARBA" id="ARBA00003264"/>
    </source>
</evidence>
<feature type="binding site" evidence="12">
    <location>
        <position position="112"/>
    </location>
    <ligand>
        <name>substrate</name>
    </ligand>
</feature>
<evidence type="ECO:0000256" key="9">
    <source>
        <dbReference type="ARBA" id="ARBA00047974"/>
    </source>
</evidence>
<dbReference type="FunFam" id="3.40.50.10440:FF:000001">
    <property type="entry name" value="Dihydroxyacetone kinase, DhaK subunit"/>
    <property type="match status" value="1"/>
</dbReference>
<dbReference type="GO" id="GO:0005829">
    <property type="term" value="C:cytosol"/>
    <property type="evidence" value="ECO:0007669"/>
    <property type="project" value="TreeGrafter"/>
</dbReference>
<dbReference type="PROSITE" id="PS51480">
    <property type="entry name" value="DHAL"/>
    <property type="match status" value="1"/>
</dbReference>
<dbReference type="UniPathway" id="UPA00617">
    <property type="reaction ID" value="UER00669"/>
</dbReference>
<dbReference type="EMBL" id="NPIC01000001">
    <property type="protein sequence ID" value="RDL41552.1"/>
    <property type="molecule type" value="Genomic_DNA"/>
</dbReference>
<comment type="catalytic activity">
    <reaction evidence="10">
        <text>dihydroxyacetone + ATP = dihydroxyacetone phosphate + ADP + H(+)</text>
        <dbReference type="Rhea" id="RHEA:15773"/>
        <dbReference type="ChEBI" id="CHEBI:15378"/>
        <dbReference type="ChEBI" id="CHEBI:16016"/>
        <dbReference type="ChEBI" id="CHEBI:30616"/>
        <dbReference type="ChEBI" id="CHEBI:57642"/>
        <dbReference type="ChEBI" id="CHEBI:456216"/>
        <dbReference type="EC" id="2.7.1.29"/>
    </reaction>
</comment>
<evidence type="ECO:0000313" key="16">
    <source>
        <dbReference type="Proteomes" id="UP000254866"/>
    </source>
</evidence>
<dbReference type="Gene3D" id="3.40.50.10440">
    <property type="entry name" value="Dihydroxyacetone kinase, domain 1"/>
    <property type="match status" value="1"/>
</dbReference>
<feature type="domain" description="DhaK" evidence="14">
    <location>
        <begin position="11"/>
        <end position="352"/>
    </location>
</feature>
<dbReference type="OrthoDB" id="1724672at2759"/>
<dbReference type="Pfam" id="PF02733">
    <property type="entry name" value="Dak1"/>
    <property type="match status" value="1"/>
</dbReference>
<comment type="caution">
    <text evidence="15">The sequence shown here is derived from an EMBL/GenBank/DDBJ whole genome shotgun (WGS) entry which is preliminary data.</text>
</comment>
<evidence type="ECO:0000256" key="7">
    <source>
        <dbReference type="ARBA" id="ARBA00022798"/>
    </source>
</evidence>
<evidence type="ECO:0000256" key="12">
    <source>
        <dbReference type="PIRSR" id="PIRSR612734-2"/>
    </source>
</evidence>
<dbReference type="GO" id="GO:0004371">
    <property type="term" value="F:glycerone kinase activity"/>
    <property type="evidence" value="ECO:0007669"/>
    <property type="project" value="UniProtKB-EC"/>
</dbReference>
<evidence type="ECO:0000256" key="3">
    <source>
        <dbReference type="ARBA" id="ARBA00008757"/>
    </source>
</evidence>
<evidence type="ECO:0000256" key="4">
    <source>
        <dbReference type="ARBA" id="ARBA00022679"/>
    </source>
</evidence>
<feature type="binding site" evidence="12">
    <location>
        <begin position="56"/>
        <end position="59"/>
    </location>
    <ligand>
        <name>substrate</name>
    </ligand>
</feature>
<keyword evidence="6" id="KW-0418">Kinase</keyword>
<dbReference type="FunFam" id="3.30.1180.20:FF:000001">
    <property type="entry name" value="Dihydroxyacetone kinase 1"/>
    <property type="match status" value="1"/>
</dbReference>
<accession>A0A370U1A1</accession>
<protein>
    <submittedName>
        <fullName evidence="15">DAK1 protein</fullName>
    </submittedName>
</protein>
<feature type="domain" description="DhaL" evidence="13">
    <location>
        <begin position="390"/>
        <end position="587"/>
    </location>
</feature>
<dbReference type="STRING" id="2656787.A0A370U1A1"/>
<dbReference type="Gene3D" id="3.30.1180.20">
    <property type="entry name" value="Dihydroxyacetone kinase, domain 2"/>
    <property type="match status" value="1"/>
</dbReference>
<keyword evidence="16" id="KW-1185">Reference proteome</keyword>
<comment type="similarity">
    <text evidence="3">Belongs to the dihydroxyacetone kinase (DAK) family.</text>
</comment>
<dbReference type="InterPro" id="IPR004006">
    <property type="entry name" value="DhaK_dom"/>
</dbReference>
<evidence type="ECO:0000259" key="13">
    <source>
        <dbReference type="PROSITE" id="PS51480"/>
    </source>
</evidence>
<dbReference type="SUPFAM" id="SSF82549">
    <property type="entry name" value="DAK1/DegV-like"/>
    <property type="match status" value="1"/>
</dbReference>
<keyword evidence="5" id="KW-0547">Nucleotide-binding</keyword>
<name>A0A370U1A1_9HELO</name>
<keyword evidence="4" id="KW-0808">Transferase</keyword>